<comment type="caution">
    <text evidence="1">The sequence shown here is derived from an EMBL/GenBank/DDBJ whole genome shotgun (WGS) entry which is preliminary data.</text>
</comment>
<dbReference type="AlphaFoldDB" id="A0A978V0W9"/>
<dbReference type="InterPro" id="IPR011257">
    <property type="entry name" value="DNA_glycosylase"/>
</dbReference>
<dbReference type="GO" id="GO:0034039">
    <property type="term" value="F:8-oxo-7,8-dihydroguanine DNA N-glycosylase activity"/>
    <property type="evidence" value="ECO:0007669"/>
    <property type="project" value="TreeGrafter"/>
</dbReference>
<dbReference type="PANTHER" id="PTHR10242">
    <property type="entry name" value="8-OXOGUANINE DNA GLYCOSYLASE"/>
    <property type="match status" value="1"/>
</dbReference>
<evidence type="ECO:0000313" key="1">
    <source>
        <dbReference type="EMBL" id="KAH7520885.1"/>
    </source>
</evidence>
<proteinExistence type="predicted"/>
<reference evidence="1" key="1">
    <citation type="journal article" date="2021" name="Front. Plant Sci.">
        <title>Chromosome-Scale Genome Assembly for Chinese Sour Jujube and Insights Into Its Genome Evolution and Domestication Signature.</title>
        <authorList>
            <person name="Shen L.-Y."/>
            <person name="Luo H."/>
            <person name="Wang X.-L."/>
            <person name="Wang X.-M."/>
            <person name="Qiu X.-J."/>
            <person name="Liu H."/>
            <person name="Zhou S.-S."/>
            <person name="Jia K.-H."/>
            <person name="Nie S."/>
            <person name="Bao Y.-T."/>
            <person name="Zhang R.-G."/>
            <person name="Yun Q.-Z."/>
            <person name="Chai Y.-H."/>
            <person name="Lu J.-Y."/>
            <person name="Li Y."/>
            <person name="Zhao S.-W."/>
            <person name="Mao J.-F."/>
            <person name="Jia S.-G."/>
            <person name="Mao Y.-M."/>
        </authorList>
    </citation>
    <scope>NUCLEOTIDE SEQUENCE</scope>
    <source>
        <strain evidence="1">AT0</strain>
        <tissue evidence="1">Leaf</tissue>
    </source>
</reference>
<gene>
    <name evidence="1" type="ORF">FEM48_Zijuj08G0193100</name>
</gene>
<dbReference type="Proteomes" id="UP000813462">
    <property type="component" value="Unassembled WGS sequence"/>
</dbReference>
<sequence length="422" mass="47619">MAKGEEVENGSDRHSLLLELPLGKASKTFNLETTVCSHGFFMMAPNHWDPISKTLLRPLRLTLLHCSSSPSVMVRISHPSHSPHCLHLLVYHTAIGIASLSSENEQALLTQVSRMLRLSESDERVSSEFRKVYDPTESSSSFVCGKVFRSPSLFEDMVKCILLCNCQWPRTLSMAQALCDFQIELQPQSLSAMTADFIPTTPAKKESKKNLEQSEVSACLTAQFASEINGSFEEEVVCKSDSHLLSDRIGNFPSPSELANLDENFLAKRCKLGYRASRILKLAQDIVKGRIQLGQLEGTSMERSLSNYDKLADQLKQIHGFGPFTCANVLMCMGFYHVIPVDSETIRHLKQVHAGKFTIKSVGEDVQKIYAKYAPYQFLAYWSEVWDFYGKWFGKLSEMPCSDYKLITASNMRRKNKRKKTD</sequence>
<name>A0A978V0W9_ZIZJJ</name>
<dbReference type="SUPFAM" id="SSF48150">
    <property type="entry name" value="DNA-glycosylase"/>
    <property type="match status" value="1"/>
</dbReference>
<dbReference type="EMBL" id="JAEACU010000008">
    <property type="protein sequence ID" value="KAH7520885.1"/>
    <property type="molecule type" value="Genomic_DNA"/>
</dbReference>
<dbReference type="Gene3D" id="1.10.340.30">
    <property type="entry name" value="Hypothetical protein, domain 2"/>
    <property type="match status" value="1"/>
</dbReference>
<accession>A0A978V0W9</accession>
<dbReference type="GO" id="GO:0006285">
    <property type="term" value="P:base-excision repair, AP site formation"/>
    <property type="evidence" value="ECO:0007669"/>
    <property type="project" value="TreeGrafter"/>
</dbReference>
<dbReference type="GO" id="GO:0005634">
    <property type="term" value="C:nucleus"/>
    <property type="evidence" value="ECO:0007669"/>
    <property type="project" value="TreeGrafter"/>
</dbReference>
<organism evidence="1 2">
    <name type="scientific">Ziziphus jujuba var. spinosa</name>
    <dbReference type="NCBI Taxonomy" id="714518"/>
    <lineage>
        <taxon>Eukaryota</taxon>
        <taxon>Viridiplantae</taxon>
        <taxon>Streptophyta</taxon>
        <taxon>Embryophyta</taxon>
        <taxon>Tracheophyta</taxon>
        <taxon>Spermatophyta</taxon>
        <taxon>Magnoliopsida</taxon>
        <taxon>eudicotyledons</taxon>
        <taxon>Gunneridae</taxon>
        <taxon>Pentapetalae</taxon>
        <taxon>rosids</taxon>
        <taxon>fabids</taxon>
        <taxon>Rosales</taxon>
        <taxon>Rhamnaceae</taxon>
        <taxon>Paliureae</taxon>
        <taxon>Ziziphus</taxon>
    </lineage>
</organism>
<evidence type="ECO:0000313" key="2">
    <source>
        <dbReference type="Proteomes" id="UP000813462"/>
    </source>
</evidence>
<evidence type="ECO:0008006" key="3">
    <source>
        <dbReference type="Google" id="ProtNLM"/>
    </source>
</evidence>
<dbReference type="InterPro" id="IPR052054">
    <property type="entry name" value="Oxidative_DNA_repair_enzyme"/>
</dbReference>
<protein>
    <recommendedName>
        <fullName evidence="3">DNA-3-methyladenine glycosylase 1</fullName>
    </recommendedName>
</protein>
<dbReference type="PANTHER" id="PTHR10242:SF4">
    <property type="entry name" value="OS07G0657600 PROTEIN"/>
    <property type="match status" value="1"/>
</dbReference>